<dbReference type="PRINTS" id="PR00038">
    <property type="entry name" value="HTHLUXR"/>
</dbReference>
<dbReference type="PANTHER" id="PTHR16305">
    <property type="entry name" value="TESTICULAR SOLUBLE ADENYLYL CYCLASE"/>
    <property type="match status" value="1"/>
</dbReference>
<dbReference type="Pfam" id="PF00196">
    <property type="entry name" value="GerE"/>
    <property type="match status" value="1"/>
</dbReference>
<evidence type="ECO:0000256" key="2">
    <source>
        <dbReference type="ARBA" id="ARBA00022840"/>
    </source>
</evidence>
<dbReference type="Gene3D" id="1.10.10.10">
    <property type="entry name" value="Winged helix-like DNA-binding domain superfamily/Winged helix DNA-binding domain"/>
    <property type="match status" value="1"/>
</dbReference>
<accession>A0ABZ2A2B4</accession>
<dbReference type="SMART" id="SM00421">
    <property type="entry name" value="HTH_LUXR"/>
    <property type="match status" value="1"/>
</dbReference>
<dbReference type="InterPro" id="IPR027417">
    <property type="entry name" value="P-loop_NTPase"/>
</dbReference>
<dbReference type="EMBL" id="CP109495">
    <property type="protein sequence ID" value="WUX52634.1"/>
    <property type="molecule type" value="Genomic_DNA"/>
</dbReference>
<keyword evidence="5" id="KW-1185">Reference proteome</keyword>
<dbReference type="InterPro" id="IPR000792">
    <property type="entry name" value="Tscrpt_reg_LuxR_C"/>
</dbReference>
<reference evidence="4" key="1">
    <citation type="submission" date="2022-10" db="EMBL/GenBank/DDBJ databases">
        <title>The complete genomes of actinobacterial strains from the NBC collection.</title>
        <authorList>
            <person name="Joergensen T.S."/>
            <person name="Alvarez Arevalo M."/>
            <person name="Sterndorff E.B."/>
            <person name="Faurdal D."/>
            <person name="Vuksanovic O."/>
            <person name="Mourched A.-S."/>
            <person name="Charusanti P."/>
            <person name="Shaw S."/>
            <person name="Blin K."/>
            <person name="Weber T."/>
        </authorList>
    </citation>
    <scope>NUCLEOTIDE SEQUENCE</scope>
    <source>
        <strain evidence="4">NBC_01432</strain>
    </source>
</reference>
<dbReference type="InterPro" id="IPR036388">
    <property type="entry name" value="WH-like_DNA-bd_sf"/>
</dbReference>
<organism evidence="4 5">
    <name type="scientific">Streptomyces niveus</name>
    <name type="common">Streptomyces spheroides</name>
    <dbReference type="NCBI Taxonomy" id="193462"/>
    <lineage>
        <taxon>Bacteria</taxon>
        <taxon>Bacillati</taxon>
        <taxon>Actinomycetota</taxon>
        <taxon>Actinomycetes</taxon>
        <taxon>Kitasatosporales</taxon>
        <taxon>Streptomycetaceae</taxon>
        <taxon>Streptomyces</taxon>
    </lineage>
</organism>
<dbReference type="PROSITE" id="PS50043">
    <property type="entry name" value="HTH_LUXR_2"/>
    <property type="match status" value="1"/>
</dbReference>
<dbReference type="SUPFAM" id="SSF46894">
    <property type="entry name" value="C-terminal effector domain of the bipartite response regulators"/>
    <property type="match status" value="1"/>
</dbReference>
<dbReference type="InterPro" id="IPR016032">
    <property type="entry name" value="Sig_transdc_resp-reg_C-effctor"/>
</dbReference>
<dbReference type="PANTHER" id="PTHR16305:SF35">
    <property type="entry name" value="TRANSCRIPTIONAL ACTIVATOR DOMAIN"/>
    <property type="match status" value="1"/>
</dbReference>
<proteinExistence type="predicted"/>
<dbReference type="PROSITE" id="PS00622">
    <property type="entry name" value="HTH_LUXR_1"/>
    <property type="match status" value="1"/>
</dbReference>
<dbReference type="InterPro" id="IPR041664">
    <property type="entry name" value="AAA_16"/>
</dbReference>
<dbReference type="Proteomes" id="UP001432209">
    <property type="component" value="Chromosome"/>
</dbReference>
<dbReference type="SUPFAM" id="SSF52540">
    <property type="entry name" value="P-loop containing nucleoside triphosphate hydrolases"/>
    <property type="match status" value="1"/>
</dbReference>
<evidence type="ECO:0000256" key="1">
    <source>
        <dbReference type="ARBA" id="ARBA00022741"/>
    </source>
</evidence>
<evidence type="ECO:0000313" key="5">
    <source>
        <dbReference type="Proteomes" id="UP001432209"/>
    </source>
</evidence>
<protein>
    <submittedName>
        <fullName evidence="4">LuxR C-terminal-related transcriptional regulator</fullName>
    </submittedName>
</protein>
<evidence type="ECO:0000259" key="3">
    <source>
        <dbReference type="PROSITE" id="PS50043"/>
    </source>
</evidence>
<dbReference type="RefSeq" id="WP_329076285.1">
    <property type="nucleotide sequence ID" value="NZ_CP109389.1"/>
</dbReference>
<dbReference type="Gene3D" id="1.25.40.10">
    <property type="entry name" value="Tetratricopeptide repeat domain"/>
    <property type="match status" value="1"/>
</dbReference>
<dbReference type="InterPro" id="IPR011990">
    <property type="entry name" value="TPR-like_helical_dom_sf"/>
</dbReference>
<dbReference type="SUPFAM" id="SSF48452">
    <property type="entry name" value="TPR-like"/>
    <property type="match status" value="1"/>
</dbReference>
<keyword evidence="1" id="KW-0547">Nucleotide-binding</keyword>
<evidence type="ECO:0000313" key="4">
    <source>
        <dbReference type="EMBL" id="WUX52634.1"/>
    </source>
</evidence>
<keyword evidence="2" id="KW-0067">ATP-binding</keyword>
<sequence>MPNVLVGRQREVSLLMEAARKTADRPVMVKISGESGIGKTRILSEFLAIAAENPELKLLECTAADDRHSTFRPLSTLPGLDDPRPRENPLADLPELAGPGRAILVIDDLHQASHALNLAIEKLIWNPPQLDLLVVLAYRPHGVANRLLAALGGAEPQWDIVDLPLGPLSAEAAEGFPLDHLCGQHHMTLHQESGGNPRHLKLLAALCQGAECRGEPLLRSGTELPGEATAPILADLDTLSGTARTVGSAAAVIGDAFDLELTAAVAELDRTTVLVAVDELLALDLVQADTVPGSFRFRHRVLRGVVYRSAPEGWRLGAHARAVEALSGLNQPTVRIAEHVERAGVGGPKAAALLTSAGKVIEPQDPETAAVWYTAALRMLGDGPDSREQRAELLTAIAHGALMAGRLEESGAALDRRDALLAGSVARPDREALTVECRARLALFAGRYTEARTLLRQAITSLDPAAASRRLRLVLAATTVLDTGWEWSEDALLSAVGSEDLMLQALALGVHSVAALTEGRRAVAERSASEAAQLIDRQSDEQLACHIEAVCHVAWAELRLGHHAEAARHFARGQGVCRRRGQWLAMIPLLTGLGTVELRRGRLARARDQANQAMKLALGPGREDLLSMVLALRAEIALADGATLHSLADSRAAAEVITPDTPTWRQVRLAQAAALLAHGDPAACTAAVLDAGGGSALLDLPMWDHPRAFDLLSRAALADGRRPEAEDAAEQAWRAAQVLRLPAALGLASMARARVAEKPAEALDHALRAAEIEDHPLLEVPGRLLAANALWAVGDVAGTIRQLDAVESTADRCGLGEALAAARELREVVEARAASLRPPTEQHMLSQREFEIADLVSQGRTNRQIARQLEVSHKTVETHLGRIFTKLKVSSRAEIASMIGRSSVVARPRRTAAAR</sequence>
<feature type="domain" description="HTH luxR-type" evidence="3">
    <location>
        <begin position="838"/>
        <end position="903"/>
    </location>
</feature>
<gene>
    <name evidence="4" type="ORF">OG442_14425</name>
</gene>
<dbReference type="Pfam" id="PF13191">
    <property type="entry name" value="AAA_16"/>
    <property type="match status" value="1"/>
</dbReference>
<name>A0ABZ2A2B4_STRNV</name>
<dbReference type="CDD" id="cd06170">
    <property type="entry name" value="LuxR_C_like"/>
    <property type="match status" value="1"/>
</dbReference>